<evidence type="ECO:0008006" key="3">
    <source>
        <dbReference type="Google" id="ProtNLM"/>
    </source>
</evidence>
<evidence type="ECO:0000313" key="2">
    <source>
        <dbReference type="Proteomes" id="UP001501310"/>
    </source>
</evidence>
<comment type="caution">
    <text evidence="1">The sequence shown here is derived from an EMBL/GenBank/DDBJ whole genome shotgun (WGS) entry which is preliminary data.</text>
</comment>
<protein>
    <recommendedName>
        <fullName evidence="3">Sulfotransferase family protein</fullName>
    </recommendedName>
</protein>
<dbReference type="EMBL" id="BAAAZD010000001">
    <property type="protein sequence ID" value="GAA3997623.1"/>
    <property type="molecule type" value="Genomic_DNA"/>
</dbReference>
<organism evidence="1 2">
    <name type="scientific">Sphingomonas humi</name>
    <dbReference type="NCBI Taxonomy" id="335630"/>
    <lineage>
        <taxon>Bacteria</taxon>
        <taxon>Pseudomonadati</taxon>
        <taxon>Pseudomonadota</taxon>
        <taxon>Alphaproteobacteria</taxon>
        <taxon>Sphingomonadales</taxon>
        <taxon>Sphingomonadaceae</taxon>
        <taxon>Sphingomonas</taxon>
    </lineage>
</organism>
<evidence type="ECO:0000313" key="1">
    <source>
        <dbReference type="EMBL" id="GAA3997623.1"/>
    </source>
</evidence>
<accession>A0ABP7RHK0</accession>
<dbReference type="Proteomes" id="UP001501310">
    <property type="component" value="Unassembled WGS sequence"/>
</dbReference>
<sequence length="347" mass="38436">MREGVWSRMNAAMNALGPDWLAHRYDPTHDAVHLRRVDRATRARVPFLTDEELGGPGEPQVIRRADLAALRTAAVPAQFIFHSAYCCSTLLANAYDRPGQAFSLKEPVILNDLVGWRHRGAPPERLGPMLGEAVELLARPFERGERCIIKPSNVVNGFAPALLAMQPEARALLLYAPLEVYLGSIAKKGLWGRRWVRDLLSKQLREQLVLPGFSAEDYFLQTDLQVAAVGWLAQHALYHRLAAKFPERVRSLDSEVLLERPHEALAALDQLFGVACSDEDRGRVIATVFSRNAKNPQGERYSAADRKAAQVEAVGQYEDEIAKVLEWARAVAENAGVPMSGPLPLLG</sequence>
<reference evidence="2" key="1">
    <citation type="journal article" date="2019" name="Int. J. Syst. Evol. Microbiol.">
        <title>The Global Catalogue of Microorganisms (GCM) 10K type strain sequencing project: providing services to taxonomists for standard genome sequencing and annotation.</title>
        <authorList>
            <consortium name="The Broad Institute Genomics Platform"/>
            <consortium name="The Broad Institute Genome Sequencing Center for Infectious Disease"/>
            <person name="Wu L."/>
            <person name="Ma J."/>
        </authorList>
    </citation>
    <scope>NUCLEOTIDE SEQUENCE [LARGE SCALE GENOMIC DNA]</scope>
    <source>
        <strain evidence="2">JCM 16603</strain>
    </source>
</reference>
<gene>
    <name evidence="1" type="ORF">GCM10022211_03850</name>
</gene>
<dbReference type="Gene3D" id="3.40.50.300">
    <property type="entry name" value="P-loop containing nucleotide triphosphate hydrolases"/>
    <property type="match status" value="1"/>
</dbReference>
<proteinExistence type="predicted"/>
<dbReference type="InterPro" id="IPR027417">
    <property type="entry name" value="P-loop_NTPase"/>
</dbReference>
<keyword evidence="2" id="KW-1185">Reference proteome</keyword>
<name>A0ABP7RHK0_9SPHN</name>